<sequence length="166" mass="19561">MVLKNLNDVSIYIVPLLDDNLTWNDLTVESGFINAYTTDKNRPFLEEKVFLVYDSSVNTKESIDRYRKFKNLDSLYNTRYITINSKHYTVYCLSNPKYKKDINDLKSVGKTYNVNAALEINRFWANVPVPELAQRLFLDTYRFGDTISAELPEEDYYSYEERDELS</sequence>
<dbReference type="Proteomes" id="UP000593725">
    <property type="component" value="Segment"/>
</dbReference>
<keyword evidence="2" id="KW-1185">Reference proteome</keyword>
<dbReference type="KEGG" id="vg:65131471"/>
<organism evidence="1 2">
    <name type="scientific">uncultured phage cr114_1</name>
    <dbReference type="NCBI Taxonomy" id="2772088"/>
    <lineage>
        <taxon>Viruses</taxon>
        <taxon>Duplodnaviria</taxon>
        <taxon>Heunggongvirae</taxon>
        <taxon>Uroviricota</taxon>
        <taxon>Caudoviricetes</taxon>
        <taxon>Crassvirales</taxon>
        <taxon>Suoliviridae</taxon>
        <taxon>Uncouvirinae</taxon>
        <taxon>Aurodevirus</taxon>
        <taxon>Aurodevirus intestinalis</taxon>
    </lineage>
</organism>
<evidence type="ECO:0000313" key="2">
    <source>
        <dbReference type="Proteomes" id="UP000593725"/>
    </source>
</evidence>
<reference evidence="1 2" key="1">
    <citation type="submission" date="2020-07" db="EMBL/GenBank/DDBJ databases">
        <title>Taxonomic proposal: Crassvirales, a new order of highly abundant and diverse bacterial viruses.</title>
        <authorList>
            <person name="Shkoporov A.N."/>
            <person name="Stockdale S.R."/>
            <person name="Guerin E."/>
            <person name="Ross R.P."/>
            <person name="Hill C."/>
        </authorList>
    </citation>
    <scope>NUCLEOTIDE SEQUENCE [LARGE SCALE GENOMIC DNA]</scope>
</reference>
<evidence type="ECO:0000313" key="1">
    <source>
        <dbReference type="EMBL" id="QOR60006.1"/>
    </source>
</evidence>
<protein>
    <submittedName>
        <fullName evidence="1">Uncharacterized protein</fullName>
    </submittedName>
</protein>
<dbReference type="EMBL" id="MT774404">
    <property type="protein sequence ID" value="QOR60006.1"/>
    <property type="molecule type" value="Genomic_DNA"/>
</dbReference>
<accession>A0A7M1S0C6</accession>
<proteinExistence type="predicted"/>
<name>A0A7M1S0C6_9CAUD</name>
<dbReference type="RefSeq" id="YP_010112979.1">
    <property type="nucleotide sequence ID" value="NC_055897.1"/>
</dbReference>
<dbReference type="GeneID" id="65131471"/>